<dbReference type="Pfam" id="PF01420">
    <property type="entry name" value="Methylase_S"/>
    <property type="match status" value="1"/>
</dbReference>
<dbReference type="InterPro" id="IPR044946">
    <property type="entry name" value="Restrct_endonuc_typeI_TRD_sf"/>
</dbReference>
<evidence type="ECO:0000256" key="3">
    <source>
        <dbReference type="ARBA" id="ARBA00023125"/>
    </source>
</evidence>
<dbReference type="CDD" id="cd17266">
    <property type="entry name" value="RMtype1_S_Sau1132ORF3780P-TRD2-CR2_like"/>
    <property type="match status" value="1"/>
</dbReference>
<keyword evidence="5" id="KW-0255">Endonuclease</keyword>
<organism evidence="5 6">
    <name type="scientific">Bifidobacterium tissieri</name>
    <dbReference type="NCBI Taxonomy" id="1630162"/>
    <lineage>
        <taxon>Bacteria</taxon>
        <taxon>Bacillati</taxon>
        <taxon>Actinomycetota</taxon>
        <taxon>Actinomycetes</taxon>
        <taxon>Bifidobacteriales</taxon>
        <taxon>Bifidobacteriaceae</taxon>
        <taxon>Bifidobacterium</taxon>
    </lineage>
</organism>
<dbReference type="InterPro" id="IPR000055">
    <property type="entry name" value="Restrct_endonuc_typeI_TRD"/>
</dbReference>
<comment type="similarity">
    <text evidence="1">Belongs to the type-I restriction system S methylase family.</text>
</comment>
<reference evidence="5 6" key="1">
    <citation type="journal article" date="2017" name="BMC Genomics">
        <title>Comparative genomic and phylogenomic analyses of the Bifidobacteriaceae family.</title>
        <authorList>
            <person name="Lugli G.A."/>
            <person name="Milani C."/>
            <person name="Turroni F."/>
            <person name="Duranti S."/>
            <person name="Mancabelli L."/>
            <person name="Mangifesta M."/>
            <person name="Ferrario C."/>
            <person name="Modesto M."/>
            <person name="Mattarelli P."/>
            <person name="Jiri K."/>
            <person name="van Sinderen D."/>
            <person name="Ventura M."/>
        </authorList>
    </citation>
    <scope>NUCLEOTIDE SEQUENCE [LARGE SCALE GENOMIC DNA]</scope>
    <source>
        <strain evidence="5 6">DSM 100201</strain>
    </source>
</reference>
<feature type="domain" description="Type I restriction modification DNA specificity" evidence="4">
    <location>
        <begin position="10"/>
        <end position="156"/>
    </location>
</feature>
<dbReference type="Proteomes" id="UP000216444">
    <property type="component" value="Unassembled WGS sequence"/>
</dbReference>
<dbReference type="RefSeq" id="WP_094662904.1">
    <property type="nucleotide sequence ID" value="NZ_MWWV01000004.1"/>
</dbReference>
<dbReference type="GO" id="GO:0009307">
    <property type="term" value="P:DNA restriction-modification system"/>
    <property type="evidence" value="ECO:0007669"/>
    <property type="project" value="UniProtKB-KW"/>
</dbReference>
<dbReference type="SUPFAM" id="SSF116734">
    <property type="entry name" value="DNA methylase specificity domain"/>
    <property type="match status" value="2"/>
</dbReference>
<evidence type="ECO:0000313" key="5">
    <source>
        <dbReference type="EMBL" id="OZG58447.1"/>
    </source>
</evidence>
<keyword evidence="2" id="KW-0680">Restriction system</keyword>
<dbReference type="InterPro" id="IPR052021">
    <property type="entry name" value="Type-I_RS_S_subunit"/>
</dbReference>
<sequence length="376" mass="40804">MTQLGDVCNFKEWKLAEVCDRLSSGKVIRSSELTGNGAYPVIGGNGERGRTETYNFDGECAVVGRQGANCGNTRFFKGKAYMTEHAVVVQGNEKVNTRYLAALLSTMHLGQLSAQSAQPGLSVKTLAKQTVTLPPRGVQDRAAILLTTFDDSIYNLNQTNGYLLEMMDARCKKSVFGNERDCALNAVCSYVGDKTSALNAESSTYVSTESLIASKGGRQLAASLPKSGKVTVYKAGDTLVSNIRPYFKKIWFADMDGTCSTDVLVFRAKNPSYKSLLFFTLYNDDFFAHLVAGSKGTKMPRGDKNQAMHYGIPTFDESLKQLASQANHVLALVSSNSHQAKALAELRDALLPKLMSGEIAVSKVELPTQANSHLCD</sequence>
<keyword evidence="5" id="KW-0540">Nuclease</keyword>
<dbReference type="GO" id="GO:0004519">
    <property type="term" value="F:endonuclease activity"/>
    <property type="evidence" value="ECO:0007669"/>
    <property type="project" value="UniProtKB-KW"/>
</dbReference>
<evidence type="ECO:0000256" key="2">
    <source>
        <dbReference type="ARBA" id="ARBA00022747"/>
    </source>
</evidence>
<dbReference type="AlphaFoldDB" id="A0A261FH22"/>
<keyword evidence="6" id="KW-1185">Reference proteome</keyword>
<evidence type="ECO:0000313" key="6">
    <source>
        <dbReference type="Proteomes" id="UP000216444"/>
    </source>
</evidence>
<dbReference type="REBASE" id="384990">
    <property type="entry name" value="S2.Bti100201ORF814P"/>
</dbReference>
<gene>
    <name evidence="5" type="ORF">BTIS_0816</name>
</gene>
<dbReference type="PANTHER" id="PTHR30408">
    <property type="entry name" value="TYPE-1 RESTRICTION ENZYME ECOKI SPECIFICITY PROTEIN"/>
    <property type="match status" value="1"/>
</dbReference>
<keyword evidence="3" id="KW-0238">DNA-binding</keyword>
<dbReference type="EMBL" id="MWWV01000004">
    <property type="protein sequence ID" value="OZG58447.1"/>
    <property type="molecule type" value="Genomic_DNA"/>
</dbReference>
<proteinExistence type="inferred from homology"/>
<evidence type="ECO:0000256" key="1">
    <source>
        <dbReference type="ARBA" id="ARBA00010923"/>
    </source>
</evidence>
<comment type="caution">
    <text evidence="5">The sequence shown here is derived from an EMBL/GenBank/DDBJ whole genome shotgun (WGS) entry which is preliminary data.</text>
</comment>
<protein>
    <submittedName>
        <fullName evidence="5">Restriction endonuclease S subunit</fullName>
    </submittedName>
</protein>
<evidence type="ECO:0000259" key="4">
    <source>
        <dbReference type="Pfam" id="PF01420"/>
    </source>
</evidence>
<keyword evidence="5" id="KW-0378">Hydrolase</keyword>
<accession>A0A261FH22</accession>
<dbReference type="PANTHER" id="PTHR30408:SF12">
    <property type="entry name" value="TYPE I RESTRICTION ENZYME MJAVIII SPECIFICITY SUBUNIT"/>
    <property type="match status" value="1"/>
</dbReference>
<dbReference type="GO" id="GO:0003677">
    <property type="term" value="F:DNA binding"/>
    <property type="evidence" value="ECO:0007669"/>
    <property type="project" value="UniProtKB-KW"/>
</dbReference>
<dbReference type="Gene3D" id="3.90.220.20">
    <property type="entry name" value="DNA methylase specificity domains"/>
    <property type="match status" value="2"/>
</dbReference>
<name>A0A261FH22_9BIFI</name>